<evidence type="ECO:0000313" key="2">
    <source>
        <dbReference type="EMBL" id="JAD62816.1"/>
    </source>
</evidence>
<dbReference type="AlphaFoldDB" id="A0A0A9BHH6"/>
<protein>
    <submittedName>
        <fullName evidence="2">Uncharacterized protein</fullName>
    </submittedName>
</protein>
<name>A0A0A9BHH6_ARUDO</name>
<proteinExistence type="predicted"/>
<organism evidence="2">
    <name type="scientific">Arundo donax</name>
    <name type="common">Giant reed</name>
    <name type="synonym">Donax arundinaceus</name>
    <dbReference type="NCBI Taxonomy" id="35708"/>
    <lineage>
        <taxon>Eukaryota</taxon>
        <taxon>Viridiplantae</taxon>
        <taxon>Streptophyta</taxon>
        <taxon>Embryophyta</taxon>
        <taxon>Tracheophyta</taxon>
        <taxon>Spermatophyta</taxon>
        <taxon>Magnoliopsida</taxon>
        <taxon>Liliopsida</taxon>
        <taxon>Poales</taxon>
        <taxon>Poaceae</taxon>
        <taxon>PACMAD clade</taxon>
        <taxon>Arundinoideae</taxon>
        <taxon>Arundineae</taxon>
        <taxon>Arundo</taxon>
    </lineage>
</organism>
<feature type="region of interest" description="Disordered" evidence="1">
    <location>
        <begin position="1"/>
        <end position="33"/>
    </location>
</feature>
<reference evidence="2" key="1">
    <citation type="submission" date="2014-09" db="EMBL/GenBank/DDBJ databases">
        <authorList>
            <person name="Magalhaes I.L.F."/>
            <person name="Oliveira U."/>
            <person name="Santos F.R."/>
            <person name="Vidigal T.H.D.A."/>
            <person name="Brescovit A.D."/>
            <person name="Santos A.J."/>
        </authorList>
    </citation>
    <scope>NUCLEOTIDE SEQUENCE</scope>
    <source>
        <tissue evidence="2">Shoot tissue taken approximately 20 cm above the soil surface</tissue>
    </source>
</reference>
<reference evidence="2" key="2">
    <citation type="journal article" date="2015" name="Data Brief">
        <title>Shoot transcriptome of the giant reed, Arundo donax.</title>
        <authorList>
            <person name="Barrero R.A."/>
            <person name="Guerrero F.D."/>
            <person name="Moolhuijzen P."/>
            <person name="Goolsby J.A."/>
            <person name="Tidwell J."/>
            <person name="Bellgard S.E."/>
            <person name="Bellgard M.I."/>
        </authorList>
    </citation>
    <scope>NUCLEOTIDE SEQUENCE</scope>
    <source>
        <tissue evidence="2">Shoot tissue taken approximately 20 cm above the soil surface</tissue>
    </source>
</reference>
<dbReference type="EMBL" id="GBRH01235079">
    <property type="protein sequence ID" value="JAD62816.1"/>
    <property type="molecule type" value="Transcribed_RNA"/>
</dbReference>
<accession>A0A0A9BHH6</accession>
<evidence type="ECO:0000256" key="1">
    <source>
        <dbReference type="SAM" id="MobiDB-lite"/>
    </source>
</evidence>
<sequence length="62" mass="6840">MTGREASEAATMVPASRASSGQARQLGPRAAHDSRAYLHRRHLCRTAACRKEASRRSTCRWG</sequence>